<keyword evidence="5" id="KW-0460">Magnesium</keyword>
<dbReference type="EMBL" id="CP040899">
    <property type="protein sequence ID" value="QDB78448.1"/>
    <property type="molecule type" value="Genomic_DNA"/>
</dbReference>
<comment type="similarity">
    <text evidence="2 6">Belongs to the FPP/GGPP synthase family.</text>
</comment>
<dbReference type="InterPro" id="IPR033749">
    <property type="entry name" value="Polyprenyl_synt_CS"/>
</dbReference>
<accession>A0ABX5VKS2</accession>
<evidence type="ECO:0000256" key="1">
    <source>
        <dbReference type="ARBA" id="ARBA00001946"/>
    </source>
</evidence>
<reference evidence="8 9" key="1">
    <citation type="submission" date="2019-05" db="EMBL/GenBank/DDBJ databases">
        <title>Georgenia *** sp. nov., and Georgenia *** sp. nov., isolated from the intestinal contents of plateau pika (Ochotona curzoniae) in the Qinghai-Tibet plateau of China.</title>
        <authorList>
            <person name="Tian Z."/>
        </authorList>
    </citation>
    <scope>NUCLEOTIDE SEQUENCE [LARGE SCALE GENOMIC DNA]</scope>
    <source>
        <strain evidence="8 9">Z294</strain>
    </source>
</reference>
<proteinExistence type="inferred from homology"/>
<dbReference type="Proteomes" id="UP000313948">
    <property type="component" value="Chromosome"/>
</dbReference>
<gene>
    <name evidence="8" type="ORF">FE251_02945</name>
</gene>
<evidence type="ECO:0000256" key="7">
    <source>
        <dbReference type="SAM" id="MobiDB-lite"/>
    </source>
</evidence>
<dbReference type="Gene3D" id="1.10.600.10">
    <property type="entry name" value="Farnesyl Diphosphate Synthase"/>
    <property type="match status" value="1"/>
</dbReference>
<name>A0ABX5VKS2_9MICO</name>
<evidence type="ECO:0000256" key="6">
    <source>
        <dbReference type="RuleBase" id="RU004466"/>
    </source>
</evidence>
<comment type="cofactor">
    <cofactor evidence="1">
        <name>Mg(2+)</name>
        <dbReference type="ChEBI" id="CHEBI:18420"/>
    </cofactor>
</comment>
<keyword evidence="9" id="KW-1185">Reference proteome</keyword>
<dbReference type="PANTHER" id="PTHR12001:SF85">
    <property type="entry name" value="SHORT CHAIN ISOPRENYL DIPHOSPHATE SYNTHASE"/>
    <property type="match status" value="1"/>
</dbReference>
<dbReference type="PROSITE" id="PS00723">
    <property type="entry name" value="POLYPRENYL_SYNTHASE_1"/>
    <property type="match status" value="1"/>
</dbReference>
<dbReference type="InterPro" id="IPR008949">
    <property type="entry name" value="Isoprenoid_synthase_dom_sf"/>
</dbReference>
<dbReference type="SUPFAM" id="SSF48576">
    <property type="entry name" value="Terpenoid synthases"/>
    <property type="match status" value="1"/>
</dbReference>
<keyword evidence="3 6" id="KW-0808">Transferase</keyword>
<dbReference type="InterPro" id="IPR000092">
    <property type="entry name" value="Polyprenyl_synt"/>
</dbReference>
<dbReference type="Pfam" id="PF00348">
    <property type="entry name" value="polyprenyl_synt"/>
    <property type="match status" value="1"/>
</dbReference>
<organism evidence="8 9">
    <name type="scientific">Georgenia wutianyii</name>
    <dbReference type="NCBI Taxonomy" id="2585135"/>
    <lineage>
        <taxon>Bacteria</taxon>
        <taxon>Bacillati</taxon>
        <taxon>Actinomycetota</taxon>
        <taxon>Actinomycetes</taxon>
        <taxon>Micrococcales</taxon>
        <taxon>Bogoriellaceae</taxon>
        <taxon>Georgenia</taxon>
    </lineage>
</organism>
<evidence type="ECO:0000256" key="3">
    <source>
        <dbReference type="ARBA" id="ARBA00022679"/>
    </source>
</evidence>
<evidence type="ECO:0000256" key="4">
    <source>
        <dbReference type="ARBA" id="ARBA00022723"/>
    </source>
</evidence>
<evidence type="ECO:0000313" key="9">
    <source>
        <dbReference type="Proteomes" id="UP000313948"/>
    </source>
</evidence>
<dbReference type="SFLD" id="SFLDS00005">
    <property type="entry name" value="Isoprenoid_Synthase_Type_I"/>
    <property type="match status" value="1"/>
</dbReference>
<evidence type="ECO:0000256" key="5">
    <source>
        <dbReference type="ARBA" id="ARBA00022842"/>
    </source>
</evidence>
<keyword evidence="4" id="KW-0479">Metal-binding</keyword>
<feature type="region of interest" description="Disordered" evidence="7">
    <location>
        <begin position="1"/>
        <end position="32"/>
    </location>
</feature>
<evidence type="ECO:0000256" key="2">
    <source>
        <dbReference type="ARBA" id="ARBA00006706"/>
    </source>
</evidence>
<protein>
    <submittedName>
        <fullName evidence="8">Polyprenyl synthetase family protein</fullName>
    </submittedName>
</protein>
<dbReference type="CDD" id="cd00685">
    <property type="entry name" value="Trans_IPPS_HT"/>
    <property type="match status" value="1"/>
</dbReference>
<dbReference type="PROSITE" id="PS00444">
    <property type="entry name" value="POLYPRENYL_SYNTHASE_2"/>
    <property type="match status" value="1"/>
</dbReference>
<feature type="compositionally biased region" description="Basic and acidic residues" evidence="7">
    <location>
        <begin position="1"/>
        <end position="20"/>
    </location>
</feature>
<dbReference type="PANTHER" id="PTHR12001">
    <property type="entry name" value="GERANYLGERANYL PYROPHOSPHATE SYNTHASE"/>
    <property type="match status" value="1"/>
</dbReference>
<sequence length="392" mass="41052">MYRGGGDQRWRRGGREEGRVDSSGLATGTGAHLPVRTAGEEVGAVLERVLAEVGPRAGRHGVLYRRLWDELGRAVSGGKRFRGRLVVEVHDALGGPRREAAAQVGAAFELLHAGFLVHDDLIDHDTMRRGELNLAARMGMVAREAGAPDLQAEELAEASAVLAGDLAISLAHRLVAGVAAPPDLHARLQELLWDTVFVSVGGELGDVAAALGLQDVSLDDALRIAAEKTALYSFQAPLRAGAILAGAPPALRGEVEAVGLALGKAFQLVDDLLGVFAPESVTGKSALSDLREGKATTLMLHARTLPVWRVIAADVGRPDLDEGTARVVRRELARSEAPDRVVRQARAELDAVDGLLAASPALAAADAVVRGVGEMVARTLDDAAGYVVAAKA</sequence>
<evidence type="ECO:0000313" key="8">
    <source>
        <dbReference type="EMBL" id="QDB78448.1"/>
    </source>
</evidence>